<dbReference type="AlphaFoldDB" id="A0A284RHD4"/>
<reference evidence="2" key="1">
    <citation type="journal article" date="2017" name="Nat. Ecol. Evol.">
        <title>Genome expansion and lineage-specific genetic innovations in the forest pathogenic fungi Armillaria.</title>
        <authorList>
            <person name="Sipos G."/>
            <person name="Prasanna A.N."/>
            <person name="Walter M.C."/>
            <person name="O'Connor E."/>
            <person name="Balint B."/>
            <person name="Krizsan K."/>
            <person name="Kiss B."/>
            <person name="Hess J."/>
            <person name="Varga T."/>
            <person name="Slot J."/>
            <person name="Riley R."/>
            <person name="Boka B."/>
            <person name="Rigling D."/>
            <person name="Barry K."/>
            <person name="Lee J."/>
            <person name="Mihaltcheva S."/>
            <person name="LaButti K."/>
            <person name="Lipzen A."/>
            <person name="Waldron R."/>
            <person name="Moloney N.M."/>
            <person name="Sperisen C."/>
            <person name="Kredics L."/>
            <person name="Vagvoelgyi C."/>
            <person name="Patrignani A."/>
            <person name="Fitzpatrick D."/>
            <person name="Nagy I."/>
            <person name="Doyle S."/>
            <person name="Anderson J.B."/>
            <person name="Grigoriev I.V."/>
            <person name="Gueldener U."/>
            <person name="Muensterkoetter M."/>
            <person name="Nagy L.G."/>
        </authorList>
    </citation>
    <scope>NUCLEOTIDE SEQUENCE [LARGE SCALE GENOMIC DNA]</scope>
    <source>
        <strain evidence="2">C18/9</strain>
    </source>
</reference>
<keyword evidence="2" id="KW-1185">Reference proteome</keyword>
<sequence length="320" mass="36311">MEDYALTTEILVVYLMSRWDLTLVVEEVVLVNWPARSVCFFYHIFPNVRVFRFIGIGPFKSPAYEPVLLYGYRLPSTLQELSLDHCSLLDTSIEETLGPRSEVQTVSLNRVAYGYVAVPITLGDTPTESDMVHRKYWQMCHELDPDSSRHPPSPPTLRKLCIDFITDYDHPECTQYHMLHLLHDQLFSATAARAAFAALIPPGHMFPVAMRCDLLEELNIIMGDLLWCVQSDIWQCMRLTLSTLSLIIPHATEYALGRTVVLSNLCRLQHLKLDAFLPNVALLLNTVGTWMGLLREATSSCMVLKVNMTHSHYGSLATVL</sequence>
<proteinExistence type="predicted"/>
<accession>A0A284RHD4</accession>
<protein>
    <submittedName>
        <fullName evidence="1">Uncharacterized protein</fullName>
    </submittedName>
</protein>
<dbReference type="Proteomes" id="UP000219338">
    <property type="component" value="Unassembled WGS sequence"/>
</dbReference>
<evidence type="ECO:0000313" key="2">
    <source>
        <dbReference type="Proteomes" id="UP000219338"/>
    </source>
</evidence>
<dbReference type="EMBL" id="FUEG01000009">
    <property type="protein sequence ID" value="SJL08160.1"/>
    <property type="molecule type" value="Genomic_DNA"/>
</dbReference>
<dbReference type="STRING" id="47428.A0A284RHD4"/>
<evidence type="ECO:0000313" key="1">
    <source>
        <dbReference type="EMBL" id="SJL08160.1"/>
    </source>
</evidence>
<name>A0A284RHD4_ARMOS</name>
<organism evidence="1 2">
    <name type="scientific">Armillaria ostoyae</name>
    <name type="common">Armillaria root rot fungus</name>
    <dbReference type="NCBI Taxonomy" id="47428"/>
    <lineage>
        <taxon>Eukaryota</taxon>
        <taxon>Fungi</taxon>
        <taxon>Dikarya</taxon>
        <taxon>Basidiomycota</taxon>
        <taxon>Agaricomycotina</taxon>
        <taxon>Agaricomycetes</taxon>
        <taxon>Agaricomycetidae</taxon>
        <taxon>Agaricales</taxon>
        <taxon>Marasmiineae</taxon>
        <taxon>Physalacriaceae</taxon>
        <taxon>Armillaria</taxon>
    </lineage>
</organism>
<gene>
    <name evidence="1" type="ORF">ARMOST_11523</name>
</gene>
<dbReference type="OrthoDB" id="10551889at2759"/>